<dbReference type="InterPro" id="IPR024586">
    <property type="entry name" value="DnaJ-like_C11_C"/>
</dbReference>
<comment type="caution">
    <text evidence="4">The sequence shown here is derived from an EMBL/GenBank/DDBJ whole genome shotgun (WGS) entry which is preliminary data.</text>
</comment>
<dbReference type="InterPro" id="IPR052243">
    <property type="entry name" value="Mito_inner_membrane_organizer"/>
</dbReference>
<dbReference type="Proteomes" id="UP000664859">
    <property type="component" value="Unassembled WGS sequence"/>
</dbReference>
<proteinExistence type="predicted"/>
<evidence type="ECO:0000313" key="5">
    <source>
        <dbReference type="Proteomes" id="UP000664859"/>
    </source>
</evidence>
<evidence type="ECO:0000313" key="4">
    <source>
        <dbReference type="EMBL" id="KAG5176328.1"/>
    </source>
</evidence>
<dbReference type="InterPro" id="IPR001623">
    <property type="entry name" value="DnaJ_domain"/>
</dbReference>
<sequence>MAPFAAPLTGDEMEPPDYYATLRVDRTATPKEIRAAYLGLVAHLHPDKVDLNSVEWLRKEALKLTQDADTNGSSAPETHTPAAAAATAGLRDMRAMADEQFQLIDRAFRVLSDPNKRHAYDAYGANGVRAFEAMSAVGHCDALSAVSSPAQFEAMSAVGHCDALSAVSSPAKVRELITRLVQQKRQQQLEATVGVHGSITYLLQLKSTSQQLALPAAAGAQAHNAPRAAGAAAARGDRWRARQHHVLLQLEVFFQRPAAGVDRSSHHYYFKLIFFCDALRYVLHALQVRELITRLVQQERQQQLEATVGAHGSVVVEATMLPLVDSAGRLRPGRLLPAVTHMVMQQAVDVPLSARTQGTFGGYVVARGGVGMGNASLGLRHALNARSWLSGGAELGFDPQINLTGGHTSSPGGATTTLSTGVGRHGPNLRYSVALRGGANTAVNLSWRVAAAGGRATVHVGQTREGGRSRARLELSLEDTLAPAARASYTRAFTQRTRGDVGVRLSAGGWELHANALRSLSPLVHVKVRASAAQQSPVGRVVMYEKQALIGAVCAGYTRAFTQRTRGDVGVRLSVGGWELHANALRSLSPLVHVKVGCKVGVQGVTVVLRFQRGGMRFHLPILLSAACDPLSILVGAVVPAAVDAAIRAVVAPTLRAEAAESERRVREAARRQRRRGAARAAAAKQVQLMLHAARRKAVQEEESGGLVILAARYGAALHADYGAQWFLQADNGGTSGGAAAAAAAENGEATDAARAALACEPRNIDVTVPLQFFVARGALSLPAGAKSALLGFYPVTEGLEHAAPQSFGLGVPRGHTPLPEAAARARERQRVAYARERPARLRAEARALQAQRSASPTRRYGAVPPESESHAVARARQRVAAAHARQRGTIARARERYLGPRVARALRGCVVVLLAQHVARLVGRDGC</sequence>
<dbReference type="Gene3D" id="1.10.287.110">
    <property type="entry name" value="DnaJ domain"/>
    <property type="match status" value="1"/>
</dbReference>
<dbReference type="GO" id="GO:0042407">
    <property type="term" value="P:cristae formation"/>
    <property type="evidence" value="ECO:0007669"/>
    <property type="project" value="TreeGrafter"/>
</dbReference>
<dbReference type="Pfam" id="PF11875">
    <property type="entry name" value="DnaJ-like_C11_C"/>
    <property type="match status" value="1"/>
</dbReference>
<dbReference type="OrthoDB" id="189593at2759"/>
<evidence type="ECO:0000256" key="2">
    <source>
        <dbReference type="SAM" id="MobiDB-lite"/>
    </source>
</evidence>
<dbReference type="SUPFAM" id="SSF46565">
    <property type="entry name" value="Chaperone J-domain"/>
    <property type="match status" value="1"/>
</dbReference>
<dbReference type="PANTHER" id="PTHR44157:SF1">
    <property type="entry name" value="DNAJ HOMOLOG SUBFAMILY C MEMBER 11"/>
    <property type="match status" value="1"/>
</dbReference>
<dbReference type="PRINTS" id="PR00625">
    <property type="entry name" value="JDOMAIN"/>
</dbReference>
<dbReference type="EMBL" id="JAFCMP010000538">
    <property type="protein sequence ID" value="KAG5176328.1"/>
    <property type="molecule type" value="Genomic_DNA"/>
</dbReference>
<evidence type="ECO:0000256" key="1">
    <source>
        <dbReference type="ARBA" id="ARBA00023186"/>
    </source>
</evidence>
<dbReference type="Pfam" id="PF22774">
    <property type="entry name" value="DNAJC11_beta-barrel"/>
    <property type="match status" value="1"/>
</dbReference>
<feature type="domain" description="J" evidence="3">
    <location>
        <begin position="17"/>
        <end position="124"/>
    </location>
</feature>
<gene>
    <name evidence="4" type="ORF">JKP88DRAFT_265477</name>
</gene>
<dbReference type="PANTHER" id="PTHR44157">
    <property type="entry name" value="DNAJ HOMOLOG SUBFAMILY C MEMBER 11"/>
    <property type="match status" value="1"/>
</dbReference>
<protein>
    <recommendedName>
        <fullName evidence="3">J domain-containing protein</fullName>
    </recommendedName>
</protein>
<keyword evidence="5" id="KW-1185">Reference proteome</keyword>
<dbReference type="AlphaFoldDB" id="A0A835YTL3"/>
<evidence type="ECO:0000259" key="3">
    <source>
        <dbReference type="PROSITE" id="PS50076"/>
    </source>
</evidence>
<organism evidence="4 5">
    <name type="scientific">Tribonema minus</name>
    <dbReference type="NCBI Taxonomy" id="303371"/>
    <lineage>
        <taxon>Eukaryota</taxon>
        <taxon>Sar</taxon>
        <taxon>Stramenopiles</taxon>
        <taxon>Ochrophyta</taxon>
        <taxon>PX clade</taxon>
        <taxon>Xanthophyceae</taxon>
        <taxon>Tribonematales</taxon>
        <taxon>Tribonemataceae</taxon>
        <taxon>Tribonema</taxon>
    </lineage>
</organism>
<feature type="region of interest" description="Disordered" evidence="2">
    <location>
        <begin position="848"/>
        <end position="869"/>
    </location>
</feature>
<dbReference type="SMART" id="SM00271">
    <property type="entry name" value="DnaJ"/>
    <property type="match status" value="1"/>
</dbReference>
<keyword evidence="1" id="KW-0143">Chaperone</keyword>
<accession>A0A835YTL3</accession>
<reference evidence="4" key="1">
    <citation type="submission" date="2021-02" db="EMBL/GenBank/DDBJ databases">
        <title>First Annotated Genome of the Yellow-green Alga Tribonema minus.</title>
        <authorList>
            <person name="Mahan K.M."/>
        </authorList>
    </citation>
    <scope>NUCLEOTIDE SEQUENCE</scope>
    <source>
        <strain evidence="4">UTEX B ZZ1240</strain>
    </source>
</reference>
<dbReference type="InterPro" id="IPR036869">
    <property type="entry name" value="J_dom_sf"/>
</dbReference>
<name>A0A835YTL3_9STRA</name>
<dbReference type="InterPro" id="IPR055225">
    <property type="entry name" value="DNAJC11-like_beta-barrel"/>
</dbReference>
<dbReference type="CDD" id="cd06257">
    <property type="entry name" value="DnaJ"/>
    <property type="match status" value="1"/>
</dbReference>
<dbReference type="PROSITE" id="PS50076">
    <property type="entry name" value="DNAJ_2"/>
    <property type="match status" value="1"/>
</dbReference>
<dbReference type="Pfam" id="PF00226">
    <property type="entry name" value="DnaJ"/>
    <property type="match status" value="1"/>
</dbReference>
<dbReference type="GO" id="GO:0005739">
    <property type="term" value="C:mitochondrion"/>
    <property type="evidence" value="ECO:0007669"/>
    <property type="project" value="GOC"/>
</dbReference>
<feature type="compositionally biased region" description="Low complexity" evidence="2">
    <location>
        <begin position="848"/>
        <end position="857"/>
    </location>
</feature>